<gene>
    <name evidence="3" type="ORF">GSTUM_00012071001</name>
</gene>
<dbReference type="Proteomes" id="UP000006911">
    <property type="component" value="Unassembled WGS sequence"/>
</dbReference>
<accession>D5GPV8</accession>
<protein>
    <submittedName>
        <fullName evidence="3">(Perigord truffle) hypothetical protein</fullName>
    </submittedName>
</protein>
<dbReference type="HOGENOM" id="CLU_008246_1_0_1"/>
<dbReference type="EMBL" id="FN430379">
    <property type="protein sequence ID" value="CAZ86560.1"/>
    <property type="molecule type" value="Genomic_DNA"/>
</dbReference>
<dbReference type="InParanoid" id="D5GPV8"/>
<evidence type="ECO:0000313" key="4">
    <source>
        <dbReference type="Proteomes" id="UP000006911"/>
    </source>
</evidence>
<evidence type="ECO:0000256" key="2">
    <source>
        <dbReference type="SAM" id="MobiDB-lite"/>
    </source>
</evidence>
<dbReference type="KEGG" id="tml:GSTUM_00012071001"/>
<dbReference type="InterPro" id="IPR004000">
    <property type="entry name" value="Actin"/>
</dbReference>
<dbReference type="Pfam" id="PF00022">
    <property type="entry name" value="Actin"/>
    <property type="match status" value="2"/>
</dbReference>
<organism evidence="3 4">
    <name type="scientific">Tuber melanosporum (strain Mel28)</name>
    <name type="common">Perigord black truffle</name>
    <dbReference type="NCBI Taxonomy" id="656061"/>
    <lineage>
        <taxon>Eukaryota</taxon>
        <taxon>Fungi</taxon>
        <taxon>Dikarya</taxon>
        <taxon>Ascomycota</taxon>
        <taxon>Pezizomycotina</taxon>
        <taxon>Pezizomycetes</taxon>
        <taxon>Pezizales</taxon>
        <taxon>Tuberaceae</taxon>
        <taxon>Tuber</taxon>
    </lineage>
</organism>
<dbReference type="OMA" id="YPFTEHV"/>
<comment type="similarity">
    <text evidence="1">Belongs to the actin family.</text>
</comment>
<feature type="compositionally biased region" description="Basic and acidic residues" evidence="2">
    <location>
        <begin position="307"/>
        <end position="319"/>
    </location>
</feature>
<dbReference type="GO" id="GO:0031011">
    <property type="term" value="C:Ino80 complex"/>
    <property type="evidence" value="ECO:0007669"/>
    <property type="project" value="EnsemblFungi"/>
</dbReference>
<dbReference type="PANTHER" id="PTHR11937">
    <property type="entry name" value="ACTIN"/>
    <property type="match status" value="1"/>
</dbReference>
<dbReference type="InterPro" id="IPR043129">
    <property type="entry name" value="ATPase_NBD"/>
</dbReference>
<dbReference type="STRING" id="656061.D5GPV8"/>
<name>D5GPV8_TUBMM</name>
<dbReference type="SMART" id="SM00268">
    <property type="entry name" value="ACTIN"/>
    <property type="match status" value="1"/>
</dbReference>
<dbReference type="GO" id="GO:0006338">
    <property type="term" value="P:chromatin remodeling"/>
    <property type="evidence" value="ECO:0007669"/>
    <property type="project" value="EnsemblFungi"/>
</dbReference>
<dbReference type="GO" id="GO:0030234">
    <property type="term" value="F:enzyme regulator activity"/>
    <property type="evidence" value="ECO:0007669"/>
    <property type="project" value="EnsemblFungi"/>
</dbReference>
<keyword evidence="4" id="KW-1185">Reference proteome</keyword>
<dbReference type="CDD" id="cd10211">
    <property type="entry name" value="ASKHA_NBD_Arp5"/>
    <property type="match status" value="1"/>
</dbReference>
<dbReference type="GeneID" id="9182303"/>
<dbReference type="SUPFAM" id="SSF53067">
    <property type="entry name" value="Actin-like ATPase domain"/>
    <property type="match status" value="2"/>
</dbReference>
<proteinExistence type="inferred from homology"/>
<dbReference type="RefSeq" id="XP_002842369.1">
    <property type="nucleotide sequence ID" value="XM_002842323.1"/>
</dbReference>
<evidence type="ECO:0000313" key="3">
    <source>
        <dbReference type="EMBL" id="CAZ86560.1"/>
    </source>
</evidence>
<dbReference type="Gene3D" id="3.30.420.40">
    <property type="match status" value="4"/>
</dbReference>
<reference evidence="3 4" key="1">
    <citation type="journal article" date="2010" name="Nature">
        <title>Perigord black truffle genome uncovers evolutionary origins and mechanisms of symbiosis.</title>
        <authorList>
            <person name="Martin F."/>
            <person name="Kohler A."/>
            <person name="Murat C."/>
            <person name="Balestrini R."/>
            <person name="Coutinho P.M."/>
            <person name="Jaillon O."/>
            <person name="Montanini B."/>
            <person name="Morin E."/>
            <person name="Noel B."/>
            <person name="Percudani R."/>
            <person name="Porcel B."/>
            <person name="Rubini A."/>
            <person name="Amicucci A."/>
            <person name="Amselem J."/>
            <person name="Anthouard V."/>
            <person name="Arcioni S."/>
            <person name="Artiguenave F."/>
            <person name="Aury J.M."/>
            <person name="Ballario P."/>
            <person name="Bolchi A."/>
            <person name="Brenna A."/>
            <person name="Brun A."/>
            <person name="Buee M."/>
            <person name="Cantarel B."/>
            <person name="Chevalier G."/>
            <person name="Couloux A."/>
            <person name="Da Silva C."/>
            <person name="Denoeud F."/>
            <person name="Duplessis S."/>
            <person name="Ghignone S."/>
            <person name="Hilselberger B."/>
            <person name="Iotti M."/>
            <person name="Marcais B."/>
            <person name="Mello A."/>
            <person name="Miranda M."/>
            <person name="Pacioni G."/>
            <person name="Quesneville H."/>
            <person name="Riccioni C."/>
            <person name="Ruotolo R."/>
            <person name="Splivallo R."/>
            <person name="Stocchi V."/>
            <person name="Tisserant E."/>
            <person name="Viscomi A.R."/>
            <person name="Zambonelli A."/>
            <person name="Zampieri E."/>
            <person name="Henrissat B."/>
            <person name="Lebrun M.H."/>
            <person name="Paolocci F."/>
            <person name="Bonfante P."/>
            <person name="Ottonello S."/>
            <person name="Wincker P."/>
        </authorList>
    </citation>
    <scope>NUCLEOTIDE SEQUENCE [LARGE SCALE GENOMIC DNA]</scope>
    <source>
        <strain evidence="3 4">Mel28</strain>
    </source>
</reference>
<feature type="region of interest" description="Disordered" evidence="2">
    <location>
        <begin position="307"/>
        <end position="372"/>
    </location>
</feature>
<feature type="compositionally biased region" description="Basic and acidic residues" evidence="2">
    <location>
        <begin position="353"/>
        <end position="372"/>
    </location>
</feature>
<feature type="compositionally biased region" description="Basic residues" evidence="2">
    <location>
        <begin position="343"/>
        <end position="352"/>
    </location>
</feature>
<dbReference type="Gene3D" id="3.90.640.10">
    <property type="entry name" value="Actin, Chain A, domain 4"/>
    <property type="match status" value="2"/>
</dbReference>
<feature type="compositionally biased region" description="Gly residues" evidence="2">
    <location>
        <begin position="454"/>
        <end position="465"/>
    </location>
</feature>
<feature type="region of interest" description="Disordered" evidence="2">
    <location>
        <begin position="430"/>
        <end position="472"/>
    </location>
</feature>
<dbReference type="eggNOG" id="KOG0681">
    <property type="taxonomic scope" value="Eukaryota"/>
</dbReference>
<dbReference type="AlphaFoldDB" id="D5GPV8"/>
<sequence>MVSKYRDRKAQKTYTVVGNDVFADPNSRGQAKNPFDSNVVSNFDQMEALLDYCFINLGVGGEGGGGVGHPLVMTEAVCVPGYNRKMMSELLFECYNAPSVIFGIDSLFSYDYNDGKTGLVLSAGHTATHLIPVVEGKGLVNLSTRLNWGGSQSADYMLKLIQLKYPGFPAKIQSWQAEALMKDHCYVSSDYKEEVANYLKPEILLEKDRIIQFPFTETIKVEKSQEELDRIAERRKESGRKLQEQAAKVRLEKLIKKEQELAFLKTLQARQETDSKRDFKRLLEQNDFRDEAALERSIRELDKTVRRARKQDVGPKEEAANSAPPSFPLLDVPDEELSDDSKRVKRHQKLMKSNHEARLRAKAEKEAERQRLEDLERADAAKREADLPAWLSTRHAARAAVLTKIKDRTRLRNELLDRKSLASQMRMKSIANLASDSPPSKKRRRGAGAPGTSSGPGGSGGGGGAMDDDNFGANDDDWSVYRNITLGTNSDEDEEDNELAKELKTIEDQLLLHDPHFDRNDTHEAKSDWRASLLHAFTRGVREHDVDDQAQGCQIHLNIERIRVPEVLFQPGMAGLDQAGVVEIAGDILLQRVSDERVRECVLRDVFLTGGAVAFKGFDERVRREVREIIPAGSELRVRRAGNAVLDAWRGAARFAKGDGAGKGKGGGWVTKGMWEEAGGEYILEHRLGNAF</sequence>
<evidence type="ECO:0000256" key="1">
    <source>
        <dbReference type="RuleBase" id="RU000487"/>
    </source>
</evidence>
<dbReference type="FunCoup" id="D5GPV8">
    <property type="interactions" value="682"/>
</dbReference>